<evidence type="ECO:0000256" key="1">
    <source>
        <dbReference type="ARBA" id="ARBA00023157"/>
    </source>
</evidence>
<dbReference type="EMBL" id="CAXITT010000169">
    <property type="protein sequence ID" value="CAL1534364.1"/>
    <property type="molecule type" value="Genomic_DNA"/>
</dbReference>
<dbReference type="InterPro" id="IPR020067">
    <property type="entry name" value="Frizzled_dom"/>
</dbReference>
<name>A0AAV2HK17_LYMST</name>
<dbReference type="AlphaFoldDB" id="A0AAV2HK17"/>
<feature type="domain" description="FZ" evidence="3">
    <location>
        <begin position="1"/>
        <end position="126"/>
    </location>
</feature>
<protein>
    <recommendedName>
        <fullName evidence="3">FZ domain-containing protein</fullName>
    </recommendedName>
</protein>
<evidence type="ECO:0000313" key="5">
    <source>
        <dbReference type="Proteomes" id="UP001497497"/>
    </source>
</evidence>
<keyword evidence="1" id="KW-1015">Disulfide bond</keyword>
<keyword evidence="5" id="KW-1185">Reference proteome</keyword>
<organism evidence="4 5">
    <name type="scientific">Lymnaea stagnalis</name>
    <name type="common">Great pond snail</name>
    <name type="synonym">Helix stagnalis</name>
    <dbReference type="NCBI Taxonomy" id="6523"/>
    <lineage>
        <taxon>Eukaryota</taxon>
        <taxon>Metazoa</taxon>
        <taxon>Spiralia</taxon>
        <taxon>Lophotrochozoa</taxon>
        <taxon>Mollusca</taxon>
        <taxon>Gastropoda</taxon>
        <taxon>Heterobranchia</taxon>
        <taxon>Euthyneura</taxon>
        <taxon>Panpulmonata</taxon>
        <taxon>Hygrophila</taxon>
        <taxon>Lymnaeoidea</taxon>
        <taxon>Lymnaeidae</taxon>
        <taxon>Lymnaea</taxon>
    </lineage>
</organism>
<comment type="caution">
    <text evidence="2">Lacks conserved residue(s) required for the propagation of feature annotation.</text>
</comment>
<dbReference type="Pfam" id="PF01392">
    <property type="entry name" value="Fz"/>
    <property type="match status" value="1"/>
</dbReference>
<dbReference type="Gene3D" id="1.10.2000.10">
    <property type="entry name" value="Frizzled cysteine-rich domain"/>
    <property type="match status" value="1"/>
</dbReference>
<sequence length="127" mass="14078">SVPVCAPYNGTVCSEFLQGRMVLHNNTMDYGNEAALDNLYSDTLSGSGAHDFCQRPALRLLCHQLYPDCENQTLEPFPICQESCLAVVTLFCFQELAEGYAKNLPSTEHCYTLPSKWDVPSTCTDSD</sequence>
<feature type="non-terminal residue" evidence="4">
    <location>
        <position position="127"/>
    </location>
</feature>
<proteinExistence type="predicted"/>
<feature type="non-terminal residue" evidence="4">
    <location>
        <position position="1"/>
    </location>
</feature>
<dbReference type="PROSITE" id="PS50038">
    <property type="entry name" value="FZ"/>
    <property type="match status" value="1"/>
</dbReference>
<accession>A0AAV2HK17</accession>
<evidence type="ECO:0000313" key="4">
    <source>
        <dbReference type="EMBL" id="CAL1534364.1"/>
    </source>
</evidence>
<evidence type="ECO:0000259" key="3">
    <source>
        <dbReference type="PROSITE" id="PS50038"/>
    </source>
</evidence>
<dbReference type="Proteomes" id="UP001497497">
    <property type="component" value="Unassembled WGS sequence"/>
</dbReference>
<evidence type="ECO:0000256" key="2">
    <source>
        <dbReference type="PROSITE-ProRule" id="PRU00090"/>
    </source>
</evidence>
<comment type="caution">
    <text evidence="4">The sequence shown here is derived from an EMBL/GenBank/DDBJ whole genome shotgun (WGS) entry which is preliminary data.</text>
</comment>
<reference evidence="4 5" key="1">
    <citation type="submission" date="2024-04" db="EMBL/GenBank/DDBJ databases">
        <authorList>
            <consortium name="Genoscope - CEA"/>
            <person name="William W."/>
        </authorList>
    </citation>
    <scope>NUCLEOTIDE SEQUENCE [LARGE SCALE GENOMIC DNA]</scope>
</reference>
<gene>
    <name evidence="4" type="ORF">GSLYS_00008324001</name>
</gene>
<dbReference type="InterPro" id="IPR036790">
    <property type="entry name" value="Frizzled_dom_sf"/>
</dbReference>